<evidence type="ECO:0000256" key="1">
    <source>
        <dbReference type="ARBA" id="ARBA00004141"/>
    </source>
</evidence>
<comment type="similarity">
    <text evidence="8">Belongs to the Ca(2+):cation antiporter (CaCA) (TC 2.A.19) family. Cation/calcium exchanger (CCX) subfamily.</text>
</comment>
<dbReference type="PANTHER" id="PTHR12266">
    <property type="entry name" value="NA+/CA2+ K+ INDEPENDENT EXCHANGER"/>
    <property type="match status" value="1"/>
</dbReference>
<dbReference type="GO" id="GO:0008324">
    <property type="term" value="F:monoatomic cation transmembrane transporter activity"/>
    <property type="evidence" value="ECO:0007669"/>
    <property type="project" value="TreeGrafter"/>
</dbReference>
<feature type="region of interest" description="Disordered" evidence="9">
    <location>
        <begin position="437"/>
        <end position="465"/>
    </location>
</feature>
<accession>A0AAW1QS09</accession>
<feature type="domain" description="Sodium/calcium exchanger membrane region" evidence="11">
    <location>
        <begin position="49"/>
        <end position="195"/>
    </location>
</feature>
<dbReference type="Pfam" id="PF01699">
    <property type="entry name" value="Na_Ca_ex"/>
    <property type="match status" value="2"/>
</dbReference>
<dbReference type="GO" id="GO:0016020">
    <property type="term" value="C:membrane"/>
    <property type="evidence" value="ECO:0007669"/>
    <property type="project" value="UniProtKB-SubCell"/>
</dbReference>
<keyword evidence="2" id="KW-0813">Transport</keyword>
<feature type="domain" description="Sodium/calcium exchanger membrane region" evidence="11">
    <location>
        <begin position="609"/>
        <end position="757"/>
    </location>
</feature>
<sequence>MRDVPPEDACQFVTDNVDLCQAEEGVINYLHLRYCVLQDWPKAFIWGLSAWALVLLWITVVVAGHFFAPAVELLAEKLALPPNVAGATLLAFGNGANDVFTQLAAVRQMDSASLPTAVSESLGGGMMVANVVLGSVVLLSGVHPVYVEPGPFLRDTIFYTGGVALLFAFLLDGKVLLIEAISMAVYYAMYVAFVFVSTRGQQPVALDHSAEEAHRDDVDTVLSLINPATPRAASTYMPMDSHPGSQDLLPGPGTALRRGLFSGILRSQSDAVQGSSLYSSPERHRSVDSLPVNPSRQETSLAQEPGPASNPVTLSPFAGARRAPRGSSSSTSGHTSPGPDIEAQAPQPAIHISQELPVALADGLTSHPLVLTPAGSMIISGDLDLPRGPPDRVRSLQLDRLEAGASRAADRPSRLSQVSLSLPAIARSVLPAIARSVDSDAPRSSPGSHIGSAGWHSPTQSEAELGSEALTQPLLQRDSPPAPPTLLQLPSQCLANVSPQSSPKDPSESLGHRAFAILVHILEAPVIAILRLTMPQVDAGVRYPKFYAVLLPFLAPLFWMYSTAQPLDFEHPSTVIYGFAVALFSSGLIWSAYPSRGASSGPFQGVFVVMTFILSMQWLNAVCGELVAVIAASGHILGVRRALLAATVLGWGNSLNDLVANAALSAAGFPTMALAACYASPMFNMLVGMSFSLSYRTISHGPVTDVALSNSMIILFVGHILLLLRVIITVPTVGGWKLSKTTAATGILLYGAVLTVYILASMEIIFPKPWWKQP</sequence>
<evidence type="ECO:0000256" key="4">
    <source>
        <dbReference type="ARBA" id="ARBA00022989"/>
    </source>
</evidence>
<evidence type="ECO:0000313" key="12">
    <source>
        <dbReference type="EMBL" id="KAK9824290.1"/>
    </source>
</evidence>
<feature type="transmembrane region" description="Helical" evidence="10">
    <location>
        <begin position="43"/>
        <end position="68"/>
    </location>
</feature>
<feature type="compositionally biased region" description="Polar residues" evidence="9">
    <location>
        <begin position="292"/>
        <end position="302"/>
    </location>
</feature>
<feature type="transmembrane region" description="Helical" evidence="10">
    <location>
        <begin position="177"/>
        <end position="196"/>
    </location>
</feature>
<keyword evidence="7" id="KW-0406">Ion transport</keyword>
<dbReference type="Proteomes" id="UP001489004">
    <property type="component" value="Unassembled WGS sequence"/>
</dbReference>
<feature type="transmembrane region" description="Helical" evidence="10">
    <location>
        <begin position="546"/>
        <end position="562"/>
    </location>
</feature>
<keyword evidence="6 10" id="KW-0472">Membrane</keyword>
<keyword evidence="5" id="KW-0915">Sodium</keyword>
<dbReference type="PANTHER" id="PTHR12266:SF0">
    <property type="entry name" value="MITOCHONDRIAL SODIUM_CALCIUM EXCHANGER PROTEIN"/>
    <property type="match status" value="1"/>
</dbReference>
<dbReference type="InterPro" id="IPR051359">
    <property type="entry name" value="CaCA_antiporter"/>
</dbReference>
<name>A0AAW1QS09_9CHLO</name>
<organism evidence="12 13">
    <name type="scientific">[Myrmecia] bisecta</name>
    <dbReference type="NCBI Taxonomy" id="41462"/>
    <lineage>
        <taxon>Eukaryota</taxon>
        <taxon>Viridiplantae</taxon>
        <taxon>Chlorophyta</taxon>
        <taxon>core chlorophytes</taxon>
        <taxon>Trebouxiophyceae</taxon>
        <taxon>Trebouxiales</taxon>
        <taxon>Trebouxiaceae</taxon>
        <taxon>Myrmecia</taxon>
    </lineage>
</organism>
<keyword evidence="7" id="KW-0739">Sodium transport</keyword>
<gene>
    <name evidence="12" type="ORF">WJX72_009213</name>
</gene>
<keyword evidence="4 10" id="KW-1133">Transmembrane helix</keyword>
<feature type="transmembrane region" description="Helical" evidence="10">
    <location>
        <begin position="122"/>
        <end position="140"/>
    </location>
</feature>
<feature type="transmembrane region" description="Helical" evidence="10">
    <location>
        <begin position="707"/>
        <end position="727"/>
    </location>
</feature>
<feature type="transmembrane region" description="Helical" evidence="10">
    <location>
        <begin position="747"/>
        <end position="766"/>
    </location>
</feature>
<feature type="transmembrane region" description="Helical" evidence="10">
    <location>
        <begin position="152"/>
        <end position="171"/>
    </location>
</feature>
<dbReference type="GO" id="GO:0006814">
    <property type="term" value="P:sodium ion transport"/>
    <property type="evidence" value="ECO:0007669"/>
    <property type="project" value="UniProtKB-KW"/>
</dbReference>
<protein>
    <recommendedName>
        <fullName evidence="11">Sodium/calcium exchanger membrane region domain-containing protein</fullName>
    </recommendedName>
</protein>
<evidence type="ECO:0000256" key="9">
    <source>
        <dbReference type="SAM" id="MobiDB-lite"/>
    </source>
</evidence>
<evidence type="ECO:0000256" key="10">
    <source>
        <dbReference type="SAM" id="Phobius"/>
    </source>
</evidence>
<feature type="transmembrane region" description="Helical" evidence="10">
    <location>
        <begin position="605"/>
        <end position="631"/>
    </location>
</feature>
<dbReference type="InterPro" id="IPR004837">
    <property type="entry name" value="NaCa_Exmemb"/>
</dbReference>
<feature type="region of interest" description="Disordered" evidence="9">
    <location>
        <begin position="272"/>
        <end position="344"/>
    </location>
</feature>
<evidence type="ECO:0000256" key="3">
    <source>
        <dbReference type="ARBA" id="ARBA00022692"/>
    </source>
</evidence>
<feature type="compositionally biased region" description="Low complexity" evidence="9">
    <location>
        <begin position="315"/>
        <end position="339"/>
    </location>
</feature>
<keyword evidence="3 10" id="KW-0812">Transmembrane</keyword>
<dbReference type="Gene3D" id="1.20.1420.30">
    <property type="entry name" value="NCX, central ion-binding region"/>
    <property type="match status" value="2"/>
</dbReference>
<dbReference type="EMBL" id="JALJOR010000002">
    <property type="protein sequence ID" value="KAK9824290.1"/>
    <property type="molecule type" value="Genomic_DNA"/>
</dbReference>
<dbReference type="AlphaFoldDB" id="A0AAW1QS09"/>
<feature type="transmembrane region" description="Helical" evidence="10">
    <location>
        <begin position="574"/>
        <end position="593"/>
    </location>
</feature>
<evidence type="ECO:0000256" key="5">
    <source>
        <dbReference type="ARBA" id="ARBA00023053"/>
    </source>
</evidence>
<evidence type="ECO:0000259" key="11">
    <source>
        <dbReference type="Pfam" id="PF01699"/>
    </source>
</evidence>
<proteinExistence type="inferred from homology"/>
<dbReference type="InterPro" id="IPR044880">
    <property type="entry name" value="NCX_ion-bd_dom_sf"/>
</dbReference>
<reference evidence="12 13" key="1">
    <citation type="journal article" date="2024" name="Nat. Commun.">
        <title>Phylogenomics reveals the evolutionary origins of lichenization in chlorophyte algae.</title>
        <authorList>
            <person name="Puginier C."/>
            <person name="Libourel C."/>
            <person name="Otte J."/>
            <person name="Skaloud P."/>
            <person name="Haon M."/>
            <person name="Grisel S."/>
            <person name="Petersen M."/>
            <person name="Berrin J.G."/>
            <person name="Delaux P.M."/>
            <person name="Dal Grande F."/>
            <person name="Keller J."/>
        </authorList>
    </citation>
    <scope>NUCLEOTIDE SEQUENCE [LARGE SCALE GENOMIC DNA]</scope>
    <source>
        <strain evidence="12 13">SAG 2043</strain>
    </source>
</reference>
<feature type="transmembrane region" description="Helical" evidence="10">
    <location>
        <begin position="673"/>
        <end position="695"/>
    </location>
</feature>
<evidence type="ECO:0000256" key="7">
    <source>
        <dbReference type="ARBA" id="ARBA00023201"/>
    </source>
</evidence>
<comment type="caution">
    <text evidence="12">The sequence shown here is derived from an EMBL/GenBank/DDBJ whole genome shotgun (WGS) entry which is preliminary data.</text>
</comment>
<comment type="subcellular location">
    <subcellularLocation>
        <location evidence="1">Membrane</location>
        <topology evidence="1">Multi-pass membrane protein</topology>
    </subcellularLocation>
</comment>
<evidence type="ECO:0000256" key="6">
    <source>
        <dbReference type="ARBA" id="ARBA00023136"/>
    </source>
</evidence>
<keyword evidence="13" id="KW-1185">Reference proteome</keyword>
<evidence type="ECO:0000256" key="8">
    <source>
        <dbReference type="ARBA" id="ARBA00038187"/>
    </source>
</evidence>
<evidence type="ECO:0000313" key="13">
    <source>
        <dbReference type="Proteomes" id="UP001489004"/>
    </source>
</evidence>
<evidence type="ECO:0000256" key="2">
    <source>
        <dbReference type="ARBA" id="ARBA00022448"/>
    </source>
</evidence>